<organism evidence="1 2">
    <name type="scientific">Cohaesibacter gelatinilyticus</name>
    <dbReference type="NCBI Taxonomy" id="372072"/>
    <lineage>
        <taxon>Bacteria</taxon>
        <taxon>Pseudomonadati</taxon>
        <taxon>Pseudomonadota</taxon>
        <taxon>Alphaproteobacteria</taxon>
        <taxon>Hyphomicrobiales</taxon>
        <taxon>Cohaesibacteraceae</taxon>
    </lineage>
</organism>
<name>A0A285PGT4_9HYPH</name>
<dbReference type="EMBL" id="OBEL01000006">
    <property type="protein sequence ID" value="SNZ20935.1"/>
    <property type="molecule type" value="Genomic_DNA"/>
</dbReference>
<keyword evidence="2" id="KW-1185">Reference proteome</keyword>
<gene>
    <name evidence="1" type="ORF">SAMN06265368_4049</name>
</gene>
<sequence>MSQRKKWKREIFPPHKVEVIDELNELHKYWLQRRVELGVHPTSEHHKILDRLVDDIRRTVLDLGGELPKNHPCQRWEEYR</sequence>
<evidence type="ECO:0000313" key="1">
    <source>
        <dbReference type="EMBL" id="SNZ20935.1"/>
    </source>
</evidence>
<accession>A0A285PGT4</accession>
<dbReference type="Proteomes" id="UP000219439">
    <property type="component" value="Unassembled WGS sequence"/>
</dbReference>
<dbReference type="RefSeq" id="WP_097155311.1">
    <property type="nucleotide sequence ID" value="NZ_OBEL01000006.1"/>
</dbReference>
<protein>
    <submittedName>
        <fullName evidence="1">Uncharacterized protein</fullName>
    </submittedName>
</protein>
<reference evidence="1 2" key="1">
    <citation type="submission" date="2017-09" db="EMBL/GenBank/DDBJ databases">
        <authorList>
            <person name="Ehlers B."/>
            <person name="Leendertz F.H."/>
        </authorList>
    </citation>
    <scope>NUCLEOTIDE SEQUENCE [LARGE SCALE GENOMIC DNA]</scope>
    <source>
        <strain evidence="1 2">DSM 18289</strain>
    </source>
</reference>
<evidence type="ECO:0000313" key="2">
    <source>
        <dbReference type="Proteomes" id="UP000219439"/>
    </source>
</evidence>
<proteinExistence type="predicted"/>
<dbReference type="AlphaFoldDB" id="A0A285PGT4"/>